<dbReference type="EMBL" id="SPDV01000032">
    <property type="protein sequence ID" value="TFI57374.1"/>
    <property type="molecule type" value="Genomic_DNA"/>
</dbReference>
<evidence type="ECO:0000313" key="4">
    <source>
        <dbReference type="EMBL" id="TFI57374.1"/>
    </source>
</evidence>
<dbReference type="AlphaFoldDB" id="A0A4Y8ZN40"/>
<dbReference type="GO" id="GO:0008664">
    <property type="term" value="F:RNA 2',3'-cyclic 3'-phosphodiesterase activity"/>
    <property type="evidence" value="ECO:0007669"/>
    <property type="project" value="UniProtKB-EC"/>
</dbReference>
<dbReference type="HAMAP" id="MF_01940">
    <property type="entry name" value="RNA_CPDase"/>
    <property type="match status" value="1"/>
</dbReference>
<dbReference type="PANTHER" id="PTHR35561">
    <property type="entry name" value="RNA 2',3'-CYCLIC PHOSPHODIESTERASE"/>
    <property type="match status" value="1"/>
</dbReference>
<dbReference type="SUPFAM" id="SSF55144">
    <property type="entry name" value="LigT-like"/>
    <property type="match status" value="1"/>
</dbReference>
<keyword evidence="5" id="KW-1185">Reference proteome</keyword>
<dbReference type="Pfam" id="PF02834">
    <property type="entry name" value="LigT_PEase"/>
    <property type="match status" value="2"/>
</dbReference>
<accession>A0A4Y8ZN40</accession>
<sequence>MIRLFVAIRPPAAIRERLLGLMGGVRGARWQTDDQLHLTLRFIGDVDRHQAEDVDAALSSLHHPRFDLALDGIGAFDRRGAPTVLWAGVSPIAPLKSLHKKIDQALVRAGLEPERRAYAAHITLARIARGGGPVEPFLVGAGSVSSPPFPVDEFVLCQSHLTPAGAVYETVARYALG</sequence>
<dbReference type="RefSeq" id="WP_135088386.1">
    <property type="nucleotide sequence ID" value="NZ_SPDV01000032.1"/>
</dbReference>
<dbReference type="Proteomes" id="UP000298213">
    <property type="component" value="Unassembled WGS sequence"/>
</dbReference>
<dbReference type="GO" id="GO:0004113">
    <property type="term" value="F:2',3'-cyclic-nucleotide 3'-phosphodiesterase activity"/>
    <property type="evidence" value="ECO:0007669"/>
    <property type="project" value="InterPro"/>
</dbReference>
<comment type="caution">
    <text evidence="4">The sequence shown here is derived from an EMBL/GenBank/DDBJ whole genome shotgun (WGS) entry which is preliminary data.</text>
</comment>
<comment type="catalytic activity">
    <reaction evidence="2">
        <text>a 3'-end 2',3'-cyclophospho-ribonucleotide-RNA + H2O = a 3'-end 2'-phospho-ribonucleotide-RNA + H(+)</text>
        <dbReference type="Rhea" id="RHEA:11828"/>
        <dbReference type="Rhea" id="RHEA-COMP:10464"/>
        <dbReference type="Rhea" id="RHEA-COMP:17353"/>
        <dbReference type="ChEBI" id="CHEBI:15377"/>
        <dbReference type="ChEBI" id="CHEBI:15378"/>
        <dbReference type="ChEBI" id="CHEBI:83064"/>
        <dbReference type="ChEBI" id="CHEBI:173113"/>
        <dbReference type="EC" id="3.1.4.58"/>
    </reaction>
</comment>
<feature type="short sequence motif" description="HXTX 2" evidence="2">
    <location>
        <begin position="121"/>
        <end position="124"/>
    </location>
</feature>
<dbReference type="InterPro" id="IPR004175">
    <property type="entry name" value="RNA_CPDase"/>
</dbReference>
<dbReference type="EC" id="3.1.4.58" evidence="2"/>
<dbReference type="NCBIfam" id="TIGR02258">
    <property type="entry name" value="2_5_ligase"/>
    <property type="match status" value="1"/>
</dbReference>
<evidence type="ECO:0000259" key="3">
    <source>
        <dbReference type="Pfam" id="PF02834"/>
    </source>
</evidence>
<feature type="active site" description="Proton acceptor" evidence="2">
    <location>
        <position position="121"/>
    </location>
</feature>
<reference evidence="4 5" key="1">
    <citation type="submission" date="2019-03" db="EMBL/GenBank/DDBJ databases">
        <title>Genome sequence of Sphingomonas sp. 17J27-24.</title>
        <authorList>
            <person name="Kim M."/>
            <person name="Maeng S."/>
            <person name="Sathiyaraj S."/>
        </authorList>
    </citation>
    <scope>NUCLEOTIDE SEQUENCE [LARGE SCALE GENOMIC DNA]</scope>
    <source>
        <strain evidence="4 5">17J27-24</strain>
    </source>
</reference>
<dbReference type="Gene3D" id="3.90.1140.10">
    <property type="entry name" value="Cyclic phosphodiesterase"/>
    <property type="match status" value="1"/>
</dbReference>
<dbReference type="InterPro" id="IPR014051">
    <property type="entry name" value="Phosphoesterase_HXTX"/>
</dbReference>
<organism evidence="4 5">
    <name type="scientific">Sphingomonas parva</name>
    <dbReference type="NCBI Taxonomy" id="2555898"/>
    <lineage>
        <taxon>Bacteria</taxon>
        <taxon>Pseudomonadati</taxon>
        <taxon>Pseudomonadota</taxon>
        <taxon>Alphaproteobacteria</taxon>
        <taxon>Sphingomonadales</taxon>
        <taxon>Sphingomonadaceae</taxon>
        <taxon>Sphingomonas</taxon>
    </lineage>
</organism>
<evidence type="ECO:0000256" key="1">
    <source>
        <dbReference type="ARBA" id="ARBA00022801"/>
    </source>
</evidence>
<dbReference type="PANTHER" id="PTHR35561:SF1">
    <property type="entry name" value="RNA 2',3'-CYCLIC PHOSPHODIESTERASE"/>
    <property type="match status" value="1"/>
</dbReference>
<comment type="function">
    <text evidence="2">Hydrolyzes RNA 2',3'-cyclic phosphodiester to an RNA 2'-phosphomonoester.</text>
</comment>
<name>A0A4Y8ZN40_9SPHN</name>
<dbReference type="OrthoDB" id="9793819at2"/>
<feature type="active site" description="Proton donor" evidence="2">
    <location>
        <position position="37"/>
    </location>
</feature>
<dbReference type="InterPro" id="IPR009097">
    <property type="entry name" value="Cyclic_Pdiesterase"/>
</dbReference>
<proteinExistence type="inferred from homology"/>
<feature type="short sequence motif" description="HXTX 1" evidence="2">
    <location>
        <begin position="37"/>
        <end position="40"/>
    </location>
</feature>
<comment type="similarity">
    <text evidence="2">Belongs to the 2H phosphoesterase superfamily. ThpR family.</text>
</comment>
<evidence type="ECO:0000256" key="2">
    <source>
        <dbReference type="HAMAP-Rule" id="MF_01940"/>
    </source>
</evidence>
<keyword evidence="1 2" id="KW-0378">Hydrolase</keyword>
<evidence type="ECO:0000313" key="5">
    <source>
        <dbReference type="Proteomes" id="UP000298213"/>
    </source>
</evidence>
<feature type="domain" description="Phosphoesterase HXTX" evidence="3">
    <location>
        <begin position="93"/>
        <end position="168"/>
    </location>
</feature>
<gene>
    <name evidence="4" type="primary">thpR</name>
    <name evidence="4" type="ORF">E2493_15425</name>
</gene>
<protein>
    <recommendedName>
        <fullName evidence="2">RNA 2',3'-cyclic phosphodiesterase</fullName>
        <shortName evidence="2">RNA 2',3'-CPDase</shortName>
        <ecNumber evidence="2">3.1.4.58</ecNumber>
    </recommendedName>
</protein>
<feature type="domain" description="Phosphoesterase HXTX" evidence="3">
    <location>
        <begin position="8"/>
        <end position="86"/>
    </location>
</feature>